<dbReference type="GeneID" id="19014832"/>
<feature type="transmembrane region" description="Helical" evidence="11">
    <location>
        <begin position="165"/>
        <end position="185"/>
    </location>
</feature>
<evidence type="ECO:0000256" key="2">
    <source>
        <dbReference type="ARBA" id="ARBA00005420"/>
    </source>
</evidence>
<name>K8F1N5_9CHLO</name>
<proteinExistence type="inferred from homology"/>
<dbReference type="InterPro" id="IPR007130">
    <property type="entry name" value="DAGAT"/>
</dbReference>
<evidence type="ECO:0000256" key="6">
    <source>
        <dbReference type="ARBA" id="ARBA00022824"/>
    </source>
</evidence>
<protein>
    <recommendedName>
        <fullName evidence="11">Acyltransferase</fullName>
        <ecNumber evidence="11">2.3.1.-</ecNumber>
    </recommendedName>
</protein>
<dbReference type="AlphaFoldDB" id="K8F1N5"/>
<dbReference type="STRING" id="41875.K8F1N5"/>
<dbReference type="eggNOG" id="KOG0831">
    <property type="taxonomic scope" value="Eukaryota"/>
</dbReference>
<dbReference type="EC" id="2.3.1.-" evidence="11"/>
<evidence type="ECO:0000256" key="4">
    <source>
        <dbReference type="ARBA" id="ARBA00022679"/>
    </source>
</evidence>
<feature type="transmembrane region" description="Helical" evidence="11">
    <location>
        <begin position="45"/>
        <end position="62"/>
    </location>
</feature>
<evidence type="ECO:0000256" key="8">
    <source>
        <dbReference type="ARBA" id="ARBA00023098"/>
    </source>
</evidence>
<organism evidence="12 13">
    <name type="scientific">Bathycoccus prasinos</name>
    <dbReference type="NCBI Taxonomy" id="41875"/>
    <lineage>
        <taxon>Eukaryota</taxon>
        <taxon>Viridiplantae</taxon>
        <taxon>Chlorophyta</taxon>
        <taxon>Mamiellophyceae</taxon>
        <taxon>Mamiellales</taxon>
        <taxon>Bathycoccaceae</taxon>
        <taxon>Bathycoccus</taxon>
    </lineage>
</organism>
<dbReference type="GO" id="GO:0006629">
    <property type="term" value="P:lipid metabolic process"/>
    <property type="evidence" value="ECO:0007669"/>
    <property type="project" value="UniProtKB-KW"/>
</dbReference>
<feature type="transmembrane region" description="Helical" evidence="11">
    <location>
        <begin position="389"/>
        <end position="406"/>
    </location>
</feature>
<evidence type="ECO:0000256" key="9">
    <source>
        <dbReference type="ARBA" id="ARBA00023136"/>
    </source>
</evidence>
<keyword evidence="6 11" id="KW-0256">Endoplasmic reticulum</keyword>
<keyword evidence="10" id="KW-0012">Acyltransferase</keyword>
<comment type="caution">
    <text evidence="11">Lacks conserved residue(s) required for the propagation of feature annotation.</text>
</comment>
<evidence type="ECO:0000256" key="5">
    <source>
        <dbReference type="ARBA" id="ARBA00022692"/>
    </source>
</evidence>
<evidence type="ECO:0000313" key="12">
    <source>
        <dbReference type="EMBL" id="CCO65967.1"/>
    </source>
</evidence>
<dbReference type="KEGG" id="bpg:Bathy07g03430"/>
<comment type="similarity">
    <text evidence="2 11">Belongs to the diacylglycerol acyltransferase family.</text>
</comment>
<keyword evidence="13" id="KW-1185">Reference proteome</keyword>
<gene>
    <name evidence="12" type="ORF">Bathy07g03430</name>
</gene>
<keyword evidence="9 11" id="KW-0472">Membrane</keyword>
<dbReference type="CDD" id="cd07987">
    <property type="entry name" value="LPLAT_MGAT-like"/>
    <property type="match status" value="1"/>
</dbReference>
<dbReference type="GO" id="GO:0004144">
    <property type="term" value="F:diacylglycerol O-acyltransferase activity"/>
    <property type="evidence" value="ECO:0007669"/>
    <property type="project" value="UniProtKB-ARBA"/>
</dbReference>
<sequence>MTTTRKKKKGFFTLATAAGWTCFLLLLLFVSRVSFFSSFFNERYVYYPVIFLAPLTHAWGVWRKRGYRLYMPFAGNYIFVTLQAVAWIAFALSVASVFLHHFLLVEELFALIIATSFVSHFCVALSFHHWEKGENARDIARVFITSMSMTVLHGLPLIVFSMLLALAFFARPTVLVALLAAYAVFTRRLFPSDADNTIEIVRKFARDVLMVGLEEWHGEISIVRDVGKEEDEEDDDEEGNGRLIFGYSPHAFIPHSAAWLHLHPAFERLFPNRQVCTLAASIIFKIPIVREIFSFTGARSVSRKSFSKCLGEGKSVMFVPGGQSELCEHAQKVDEDEVVICMRHKGFIRIAMNVASDYQEKIRIIPIVAFGESSGVRNIFKRFISKKSYRYFGFPFPFIPVGIYFTPFPTRQSLYYAIGKGVSIEPNTSQTIEAIHKQYYEQVRTLFEKHKKLAKNSAHLRLRLVQS</sequence>
<evidence type="ECO:0000313" key="13">
    <source>
        <dbReference type="Proteomes" id="UP000198341"/>
    </source>
</evidence>
<keyword evidence="8" id="KW-0443">Lipid metabolism</keyword>
<evidence type="ECO:0000256" key="7">
    <source>
        <dbReference type="ARBA" id="ARBA00022989"/>
    </source>
</evidence>
<keyword evidence="7 11" id="KW-1133">Transmembrane helix</keyword>
<dbReference type="Proteomes" id="UP000198341">
    <property type="component" value="Chromosome 7"/>
</dbReference>
<dbReference type="Pfam" id="PF03982">
    <property type="entry name" value="DAGAT"/>
    <property type="match status" value="1"/>
</dbReference>
<dbReference type="EMBL" id="FO082272">
    <property type="protein sequence ID" value="CCO65967.1"/>
    <property type="molecule type" value="Genomic_DNA"/>
</dbReference>
<evidence type="ECO:0000256" key="11">
    <source>
        <dbReference type="RuleBase" id="RU367023"/>
    </source>
</evidence>
<dbReference type="OrthoDB" id="264532at2759"/>
<dbReference type="RefSeq" id="XP_007511879.1">
    <property type="nucleotide sequence ID" value="XM_007511817.1"/>
</dbReference>
<dbReference type="PANTHER" id="PTHR12317:SF34">
    <property type="entry name" value="ACYLTRANSFERASE"/>
    <property type="match status" value="1"/>
</dbReference>
<dbReference type="PANTHER" id="PTHR12317">
    <property type="entry name" value="DIACYLGLYCEROL O-ACYLTRANSFERASE"/>
    <property type="match status" value="1"/>
</dbReference>
<evidence type="ECO:0000256" key="1">
    <source>
        <dbReference type="ARBA" id="ARBA00004477"/>
    </source>
</evidence>
<dbReference type="GO" id="GO:0005789">
    <property type="term" value="C:endoplasmic reticulum membrane"/>
    <property type="evidence" value="ECO:0007669"/>
    <property type="project" value="UniProtKB-SubCell"/>
</dbReference>
<feature type="transmembrane region" description="Helical" evidence="11">
    <location>
        <begin position="108"/>
        <end position="127"/>
    </location>
</feature>
<evidence type="ECO:0000256" key="3">
    <source>
        <dbReference type="ARBA" id="ARBA00022516"/>
    </source>
</evidence>
<feature type="transmembrane region" description="Helical" evidence="11">
    <location>
        <begin position="74"/>
        <end position="102"/>
    </location>
</feature>
<feature type="transmembrane region" description="Helical" evidence="11">
    <location>
        <begin position="139"/>
        <end position="159"/>
    </location>
</feature>
<evidence type="ECO:0000256" key="10">
    <source>
        <dbReference type="ARBA" id="ARBA00023315"/>
    </source>
</evidence>
<reference evidence="12 13" key="1">
    <citation type="submission" date="2011-10" db="EMBL/GenBank/DDBJ databases">
        <authorList>
            <person name="Genoscope - CEA"/>
        </authorList>
    </citation>
    <scope>NUCLEOTIDE SEQUENCE [LARGE SCALE GENOMIC DNA]</scope>
    <source>
        <strain evidence="12 13">RCC 1105</strain>
    </source>
</reference>
<keyword evidence="4 11" id="KW-0808">Transferase</keyword>
<keyword evidence="5 11" id="KW-0812">Transmembrane</keyword>
<accession>K8F1N5</accession>
<keyword evidence="3" id="KW-0444">Lipid biosynthesis</keyword>
<comment type="subcellular location">
    <subcellularLocation>
        <location evidence="1 11">Endoplasmic reticulum membrane</location>
        <topology evidence="1 11">Multi-pass membrane protein</topology>
    </subcellularLocation>
</comment>